<sequence>MPLAGSGLVVRPGAATSRMWPWREAAGRGFQSGPVGSLESQSRRAWQGCRRGRLIRALVHREAWHQGGPGGRPHSAPLPGSCRLPWALSPTTRRAACHTALALGQDAPPPPSPLWDLGTSTAGCPRPFPRRYGDERRLGLQPLPATGVLTPLPRARTLQLAGLGCWSASSGLRSLTPGSGPASTVQPTLSLWSVFRRWVITGHSSPGAWRRPTGCPAQRLALFLAGLLGSASAPQAPVGISCLLPLPGGHPPQIETLPSPTGWRPVGAGAPFPQPPWVLGSSEGGSLKAVWSRPPGARRTPVQTSSVGRCLQPACLEQRGAGPGAGEAVLGPGGPVVWLQTAGGPHLRSGAS</sequence>
<evidence type="ECO:0000313" key="2">
    <source>
        <dbReference type="RefSeq" id="XP_053058624.1"/>
    </source>
</evidence>
<keyword evidence="1" id="KW-1185">Reference proteome</keyword>
<dbReference type="RefSeq" id="XP_053058624.1">
    <property type="nucleotide sequence ID" value="XM_053202649.1"/>
</dbReference>
<proteinExistence type="predicted"/>
<dbReference type="Proteomes" id="UP001652583">
    <property type="component" value="Chromosome D1"/>
</dbReference>
<protein>
    <submittedName>
        <fullName evidence="2">Uncharacterized protein LOC128311708</fullName>
    </submittedName>
</protein>
<evidence type="ECO:0000313" key="1">
    <source>
        <dbReference type="Proteomes" id="UP001652583"/>
    </source>
</evidence>
<accession>A0ABM3NGR4</accession>
<gene>
    <name evidence="2" type="primary">LOC128311708</name>
</gene>
<dbReference type="GeneID" id="128311708"/>
<organism evidence="1 2">
    <name type="scientific">Acinonyx jubatus</name>
    <name type="common">Cheetah</name>
    <dbReference type="NCBI Taxonomy" id="32536"/>
    <lineage>
        <taxon>Eukaryota</taxon>
        <taxon>Metazoa</taxon>
        <taxon>Chordata</taxon>
        <taxon>Craniata</taxon>
        <taxon>Vertebrata</taxon>
        <taxon>Euteleostomi</taxon>
        <taxon>Mammalia</taxon>
        <taxon>Eutheria</taxon>
        <taxon>Laurasiatheria</taxon>
        <taxon>Carnivora</taxon>
        <taxon>Feliformia</taxon>
        <taxon>Felidae</taxon>
        <taxon>Felinae</taxon>
        <taxon>Acinonyx</taxon>
    </lineage>
</organism>
<name>A0ABM3NGR4_ACIJB</name>
<reference evidence="2" key="1">
    <citation type="submission" date="2025-08" db="UniProtKB">
        <authorList>
            <consortium name="RefSeq"/>
        </authorList>
    </citation>
    <scope>IDENTIFICATION</scope>
    <source>
        <tissue evidence="2">Blood</tissue>
    </source>
</reference>